<sequence length="649" mass="71931">MTTFSLSSTSEGASATASPPIKTDVPVLISGAGPTGLLAGILLAKMGIRTHIIERDMTVSPLSKAFSLHPRTLEILRQTGQDLSTRFEKESWESHMGRMYFGGKLTAELKWTPAMESQFHHTWGLPQTSTVRLLTEEYEGTGMGCIDRGWELVDTKVVEDIIDKQTTSWVETTIRRAVEGTNARKGESAVLGTVEQAGEDEGKKYEIKVVKSDFLIGSDGGRSTVRHVLNIPFPGRTRDANIILFDGHIDTDLPLDEMASINGSNLHAVGMFPLYGNRVRFLLSDGTLTAEEFAARKVKTPTKEYFERLLEETVTPHKVKILSYNWLTYYRANERRATEFVHKQRIILAGDAAHTHSPMGGQGLNMGLQDSYNLAWKIAMVLKGTAPLSLIDSYNDERTPIADEIIQLSSKNLNFFVSESYWFFQARKFGLALLSYLMPYLPTGSGGPAFAMLGLRYYKNSLNREHPTHHYAPTAPASIGRRAPDDVVYPLAVESSPVRLYNLMDTLGAFQILVFTADRQVQELGLEAALFTDVEHYQRSWLARWPGTGTGATTGVKASQASPQFMVYIISHPGLDATVGDKNLKKKPGYGKIYLDSKGGDLHRRYGITSKGGIVVVRPDTHVSYRVESIDKAAWADVDKYFESILCGS</sequence>
<evidence type="ECO:0000313" key="8">
    <source>
        <dbReference type="EMBL" id="OAQ29054.1"/>
    </source>
</evidence>
<dbReference type="Proteomes" id="UP000078512">
    <property type="component" value="Unassembled WGS sequence"/>
</dbReference>
<dbReference type="OrthoDB" id="2690153at2759"/>
<dbReference type="PANTHER" id="PTHR43004:SF19">
    <property type="entry name" value="BINDING MONOOXYGENASE, PUTATIVE (JCVI)-RELATED"/>
    <property type="match status" value="1"/>
</dbReference>
<feature type="domain" description="FAD-binding" evidence="6">
    <location>
        <begin position="24"/>
        <end position="153"/>
    </location>
</feature>
<dbReference type="GO" id="GO:0071949">
    <property type="term" value="F:FAD binding"/>
    <property type="evidence" value="ECO:0007669"/>
    <property type="project" value="InterPro"/>
</dbReference>
<dbReference type="Gene3D" id="3.50.50.60">
    <property type="entry name" value="FAD/NAD(P)-binding domain"/>
    <property type="match status" value="1"/>
</dbReference>
<dbReference type="PRINTS" id="PR00420">
    <property type="entry name" value="RNGMNOXGNASE"/>
</dbReference>
<dbReference type="SUPFAM" id="SSF51905">
    <property type="entry name" value="FAD/NAD(P)-binding domain"/>
    <property type="match status" value="1"/>
</dbReference>
<feature type="domain" description="FAD-binding" evidence="6">
    <location>
        <begin position="158"/>
        <end position="408"/>
    </location>
</feature>
<evidence type="ECO:0000256" key="3">
    <source>
        <dbReference type="ARBA" id="ARBA00022630"/>
    </source>
</evidence>
<evidence type="ECO:0000256" key="2">
    <source>
        <dbReference type="ARBA" id="ARBA00007801"/>
    </source>
</evidence>
<comment type="cofactor">
    <cofactor evidence="1">
        <name>FAD</name>
        <dbReference type="ChEBI" id="CHEBI:57692"/>
    </cofactor>
</comment>
<feature type="domain" description="Phenol hydroxylase-like C-terminal dimerisation" evidence="7">
    <location>
        <begin position="456"/>
        <end position="646"/>
    </location>
</feature>
<keyword evidence="4" id="KW-0274">FAD</keyword>
<dbReference type="InterPro" id="IPR036188">
    <property type="entry name" value="FAD/NAD-bd_sf"/>
</dbReference>
<evidence type="ECO:0000256" key="4">
    <source>
        <dbReference type="ARBA" id="ARBA00022827"/>
    </source>
</evidence>
<evidence type="ECO:0000313" key="9">
    <source>
        <dbReference type="Proteomes" id="UP000078512"/>
    </source>
</evidence>
<dbReference type="EMBL" id="KV442043">
    <property type="protein sequence ID" value="OAQ29054.1"/>
    <property type="molecule type" value="Genomic_DNA"/>
</dbReference>
<comment type="similarity">
    <text evidence="2">Belongs to the PheA/TfdB FAD monooxygenase family.</text>
</comment>
<dbReference type="InterPro" id="IPR036249">
    <property type="entry name" value="Thioredoxin-like_sf"/>
</dbReference>
<evidence type="ECO:0000259" key="7">
    <source>
        <dbReference type="Pfam" id="PF07976"/>
    </source>
</evidence>
<proteinExistence type="inferred from homology"/>
<dbReference type="InterPro" id="IPR038220">
    <property type="entry name" value="PHOX_C_sf"/>
</dbReference>
<keyword evidence="9" id="KW-1185">Reference proteome</keyword>
<reference evidence="8 9" key="1">
    <citation type="submission" date="2016-05" db="EMBL/GenBank/DDBJ databases">
        <title>Genome sequencing reveals origins of a unique bacterial endosymbiosis in the earliest lineages of terrestrial Fungi.</title>
        <authorList>
            <consortium name="DOE Joint Genome Institute"/>
            <person name="Uehling J."/>
            <person name="Gryganskyi A."/>
            <person name="Hameed K."/>
            <person name="Tschaplinski T."/>
            <person name="Misztal P."/>
            <person name="Wu S."/>
            <person name="Desiro A."/>
            <person name="Vande Pol N."/>
            <person name="Du Z.-Y."/>
            <person name="Zienkiewicz A."/>
            <person name="Zienkiewicz K."/>
            <person name="Morin E."/>
            <person name="Tisserant E."/>
            <person name="Splivallo R."/>
            <person name="Hainaut M."/>
            <person name="Henrissat B."/>
            <person name="Ohm R."/>
            <person name="Kuo A."/>
            <person name="Yan J."/>
            <person name="Lipzen A."/>
            <person name="Nolan M."/>
            <person name="Labutti K."/>
            <person name="Barry K."/>
            <person name="Goldstein A."/>
            <person name="Labbe J."/>
            <person name="Schadt C."/>
            <person name="Tuskan G."/>
            <person name="Grigoriev I."/>
            <person name="Martin F."/>
            <person name="Vilgalys R."/>
            <person name="Bonito G."/>
        </authorList>
    </citation>
    <scope>NUCLEOTIDE SEQUENCE [LARGE SCALE GENOMIC DNA]</scope>
    <source>
        <strain evidence="8 9">AG-77</strain>
    </source>
</reference>
<gene>
    <name evidence="8" type="ORF">K457DRAFT_1876169</name>
</gene>
<keyword evidence="5" id="KW-0560">Oxidoreductase</keyword>
<dbReference type="InterPro" id="IPR012941">
    <property type="entry name" value="Phe_hydrox_C_dim_dom"/>
</dbReference>
<dbReference type="GO" id="GO:0016709">
    <property type="term" value="F:oxidoreductase activity, acting on paired donors, with incorporation or reduction of molecular oxygen, NAD(P)H as one donor, and incorporation of one atom of oxygen"/>
    <property type="evidence" value="ECO:0007669"/>
    <property type="project" value="UniProtKB-ARBA"/>
</dbReference>
<dbReference type="STRING" id="1314771.A0A197JXR4"/>
<dbReference type="InterPro" id="IPR002938">
    <property type="entry name" value="FAD-bd"/>
</dbReference>
<name>A0A197JXR4_9FUNG</name>
<dbReference type="Pfam" id="PF01494">
    <property type="entry name" value="FAD_binding_3"/>
    <property type="match status" value="2"/>
</dbReference>
<dbReference type="InterPro" id="IPR050641">
    <property type="entry name" value="RIFMO-like"/>
</dbReference>
<dbReference type="PANTHER" id="PTHR43004">
    <property type="entry name" value="TRK SYSTEM POTASSIUM UPTAKE PROTEIN"/>
    <property type="match status" value="1"/>
</dbReference>
<dbReference type="Gene3D" id="3.30.70.2450">
    <property type="match status" value="1"/>
</dbReference>
<protein>
    <submittedName>
        <fullName evidence="8">Uncharacterized protein</fullName>
    </submittedName>
</protein>
<evidence type="ECO:0000256" key="5">
    <source>
        <dbReference type="ARBA" id="ARBA00023002"/>
    </source>
</evidence>
<keyword evidence="3" id="KW-0285">Flavoprotein</keyword>
<dbReference type="Gene3D" id="3.40.30.20">
    <property type="match status" value="1"/>
</dbReference>
<organism evidence="8 9">
    <name type="scientific">Linnemannia elongata AG-77</name>
    <dbReference type="NCBI Taxonomy" id="1314771"/>
    <lineage>
        <taxon>Eukaryota</taxon>
        <taxon>Fungi</taxon>
        <taxon>Fungi incertae sedis</taxon>
        <taxon>Mucoromycota</taxon>
        <taxon>Mortierellomycotina</taxon>
        <taxon>Mortierellomycetes</taxon>
        <taxon>Mortierellales</taxon>
        <taxon>Mortierellaceae</taxon>
        <taxon>Linnemannia</taxon>
    </lineage>
</organism>
<dbReference type="SUPFAM" id="SSF52833">
    <property type="entry name" value="Thioredoxin-like"/>
    <property type="match status" value="1"/>
</dbReference>
<dbReference type="AlphaFoldDB" id="A0A197JXR4"/>
<evidence type="ECO:0000256" key="1">
    <source>
        <dbReference type="ARBA" id="ARBA00001974"/>
    </source>
</evidence>
<dbReference type="Pfam" id="PF07976">
    <property type="entry name" value="Phe_hydrox_dim"/>
    <property type="match status" value="1"/>
</dbReference>
<accession>A0A197JXR4</accession>
<evidence type="ECO:0000259" key="6">
    <source>
        <dbReference type="Pfam" id="PF01494"/>
    </source>
</evidence>